<dbReference type="GO" id="GO:0008270">
    <property type="term" value="F:zinc ion binding"/>
    <property type="evidence" value="ECO:0007669"/>
    <property type="project" value="UniProtKB-KW"/>
</dbReference>
<keyword evidence="1" id="KW-0863">Zinc-finger</keyword>
<dbReference type="EMBL" id="BLXT01003156">
    <property type="protein sequence ID" value="GFO00876.1"/>
    <property type="molecule type" value="Genomic_DNA"/>
</dbReference>
<feature type="compositionally biased region" description="Basic and acidic residues" evidence="2">
    <location>
        <begin position="135"/>
        <end position="148"/>
    </location>
</feature>
<feature type="compositionally biased region" description="Basic and acidic residues" evidence="2">
    <location>
        <begin position="71"/>
        <end position="86"/>
    </location>
</feature>
<name>A0AAV3ZY93_9GAST</name>
<feature type="compositionally biased region" description="Basic and acidic residues" evidence="2">
    <location>
        <begin position="1"/>
        <end position="19"/>
    </location>
</feature>
<dbReference type="SUPFAM" id="SSF57756">
    <property type="entry name" value="Retrovirus zinc finger-like domains"/>
    <property type="match status" value="1"/>
</dbReference>
<dbReference type="InterPro" id="IPR035979">
    <property type="entry name" value="RBD_domain_sf"/>
</dbReference>
<comment type="caution">
    <text evidence="4">The sequence shown here is derived from an EMBL/GenBank/DDBJ whole genome shotgun (WGS) entry which is preliminary data.</text>
</comment>
<feature type="domain" description="CCHC-type" evidence="3">
    <location>
        <begin position="46"/>
        <end position="61"/>
    </location>
</feature>
<evidence type="ECO:0000313" key="4">
    <source>
        <dbReference type="EMBL" id="GFO00876.1"/>
    </source>
</evidence>
<dbReference type="Gene3D" id="4.10.60.10">
    <property type="entry name" value="Zinc finger, CCHC-type"/>
    <property type="match status" value="1"/>
</dbReference>
<feature type="region of interest" description="Disordered" evidence="2">
    <location>
        <begin position="1"/>
        <end position="22"/>
    </location>
</feature>
<keyword evidence="1" id="KW-0862">Zinc</keyword>
<dbReference type="SMART" id="SM00343">
    <property type="entry name" value="ZnF_C2HC"/>
    <property type="match status" value="1"/>
</dbReference>
<evidence type="ECO:0000256" key="1">
    <source>
        <dbReference type="PROSITE-ProRule" id="PRU00047"/>
    </source>
</evidence>
<reference evidence="4 5" key="1">
    <citation type="journal article" date="2021" name="Elife">
        <title>Chloroplast acquisition without the gene transfer in kleptoplastic sea slugs, Plakobranchus ocellatus.</title>
        <authorList>
            <person name="Maeda T."/>
            <person name="Takahashi S."/>
            <person name="Yoshida T."/>
            <person name="Shimamura S."/>
            <person name="Takaki Y."/>
            <person name="Nagai Y."/>
            <person name="Toyoda A."/>
            <person name="Suzuki Y."/>
            <person name="Arimoto A."/>
            <person name="Ishii H."/>
            <person name="Satoh N."/>
            <person name="Nishiyama T."/>
            <person name="Hasebe M."/>
            <person name="Maruyama T."/>
            <person name="Minagawa J."/>
            <person name="Obokata J."/>
            <person name="Shigenobu S."/>
        </authorList>
    </citation>
    <scope>NUCLEOTIDE SEQUENCE [LARGE SCALE GENOMIC DNA]</scope>
</reference>
<evidence type="ECO:0000256" key="2">
    <source>
        <dbReference type="SAM" id="MobiDB-lite"/>
    </source>
</evidence>
<evidence type="ECO:0000313" key="5">
    <source>
        <dbReference type="Proteomes" id="UP000735302"/>
    </source>
</evidence>
<dbReference type="InterPro" id="IPR001878">
    <property type="entry name" value="Znf_CCHC"/>
</dbReference>
<feature type="region of interest" description="Disordered" evidence="2">
    <location>
        <begin position="172"/>
        <end position="206"/>
    </location>
</feature>
<organism evidence="4 5">
    <name type="scientific">Plakobranchus ocellatus</name>
    <dbReference type="NCBI Taxonomy" id="259542"/>
    <lineage>
        <taxon>Eukaryota</taxon>
        <taxon>Metazoa</taxon>
        <taxon>Spiralia</taxon>
        <taxon>Lophotrochozoa</taxon>
        <taxon>Mollusca</taxon>
        <taxon>Gastropoda</taxon>
        <taxon>Heterobranchia</taxon>
        <taxon>Euthyneura</taxon>
        <taxon>Panpulmonata</taxon>
        <taxon>Sacoglossa</taxon>
        <taxon>Placobranchoidea</taxon>
        <taxon>Plakobranchidae</taxon>
        <taxon>Plakobranchus</taxon>
    </lineage>
</organism>
<protein>
    <submittedName>
        <fullName evidence="4">RNA-binding protein 4</fullName>
    </submittedName>
</protein>
<sequence length="206" mass="24049">HFEKESEAKTAVEALDGHIHRGSNIRVEVSRSRVRQKAGMGGKGECYRCGAEGHWSRECPRGPSRGRSGGSHRDRGADRYNPYDRDPYYSLPPDPYDYYARARAFPPYPYDRYRLDYEYERRLAALPPLPRESLYRDFTDRPGPEYYRRPSPTRDPYYDFYERRRLAALDPYGDKIRTSSATATRSSDNYEPVSRLPMQSRVPGPY</sequence>
<proteinExistence type="predicted"/>
<dbReference type="PROSITE" id="PS50158">
    <property type="entry name" value="ZF_CCHC"/>
    <property type="match status" value="1"/>
</dbReference>
<dbReference type="GO" id="GO:0003676">
    <property type="term" value="F:nucleic acid binding"/>
    <property type="evidence" value="ECO:0007669"/>
    <property type="project" value="InterPro"/>
</dbReference>
<dbReference type="SUPFAM" id="SSF54928">
    <property type="entry name" value="RNA-binding domain, RBD"/>
    <property type="match status" value="1"/>
</dbReference>
<gene>
    <name evidence="4" type="ORF">PoB_002738100</name>
</gene>
<keyword evidence="1" id="KW-0479">Metal-binding</keyword>
<feature type="compositionally biased region" description="Low complexity" evidence="2">
    <location>
        <begin position="178"/>
        <end position="187"/>
    </location>
</feature>
<dbReference type="AlphaFoldDB" id="A0AAV3ZY93"/>
<dbReference type="Proteomes" id="UP000735302">
    <property type="component" value="Unassembled WGS sequence"/>
</dbReference>
<evidence type="ECO:0000259" key="3">
    <source>
        <dbReference type="PROSITE" id="PS50158"/>
    </source>
</evidence>
<dbReference type="InterPro" id="IPR036875">
    <property type="entry name" value="Znf_CCHC_sf"/>
</dbReference>
<keyword evidence="5" id="KW-1185">Reference proteome</keyword>
<feature type="region of interest" description="Disordered" evidence="2">
    <location>
        <begin position="135"/>
        <end position="154"/>
    </location>
</feature>
<feature type="region of interest" description="Disordered" evidence="2">
    <location>
        <begin position="53"/>
        <end position="86"/>
    </location>
</feature>
<feature type="non-terminal residue" evidence="4">
    <location>
        <position position="1"/>
    </location>
</feature>
<dbReference type="Pfam" id="PF00098">
    <property type="entry name" value="zf-CCHC"/>
    <property type="match status" value="1"/>
</dbReference>
<accession>A0AAV3ZY93</accession>